<proteinExistence type="predicted"/>
<organism evidence="1">
    <name type="scientific">Ralstonia solanacearum</name>
    <name type="common">Pseudomonas solanacearum</name>
    <dbReference type="NCBI Taxonomy" id="305"/>
    <lineage>
        <taxon>Bacteria</taxon>
        <taxon>Pseudomonadati</taxon>
        <taxon>Pseudomonadota</taxon>
        <taxon>Betaproteobacteria</taxon>
        <taxon>Burkholderiales</taxon>
        <taxon>Burkholderiaceae</taxon>
        <taxon>Ralstonia</taxon>
        <taxon>Ralstonia solanacearum species complex</taxon>
    </lineage>
</organism>
<sequence length="22" mass="2701">MRKPYVVQIVMQSLDLLRKRNL</sequence>
<dbReference type="EMBL" id="LN899820">
    <property type="protein sequence ID" value="CUV55081.1"/>
    <property type="molecule type" value="Genomic_DNA"/>
</dbReference>
<name>A0A0S4WU51_RALSL</name>
<accession>A0A0S4WU51</accession>
<dbReference type="AlphaFoldDB" id="A0A0S4WU51"/>
<protein>
    <submittedName>
        <fullName evidence="1">Uncharacterized protein</fullName>
    </submittedName>
</protein>
<evidence type="ECO:0000313" key="1">
    <source>
        <dbReference type="EMBL" id="CUV55081.1"/>
    </source>
</evidence>
<reference evidence="1" key="1">
    <citation type="submission" date="2015-10" db="EMBL/GenBank/DDBJ databases">
        <authorList>
            <person name="Gilbert D.G."/>
        </authorList>
    </citation>
    <scope>NUCLEOTIDE SEQUENCE</scope>
    <source>
        <strain evidence="1">Phyl III-seqv23</strain>
    </source>
</reference>
<gene>
    <name evidence="1" type="ORF">RUN215_v1_420160</name>
</gene>